<keyword evidence="1" id="KW-0472">Membrane</keyword>
<sequence>MATGCRDCTTCTKPGLVRLFQKWLVGLMYLVTVGIAYVIKRGLRSHCPQCNHLLSNHARRRDGSFAD</sequence>
<evidence type="ECO:0000313" key="3">
    <source>
        <dbReference type="Proteomes" id="UP000254425"/>
    </source>
</evidence>
<organism evidence="2 3">
    <name type="scientific">Streptomyces armeniacus</name>
    <dbReference type="NCBI Taxonomy" id="83291"/>
    <lineage>
        <taxon>Bacteria</taxon>
        <taxon>Bacillati</taxon>
        <taxon>Actinomycetota</taxon>
        <taxon>Actinomycetes</taxon>
        <taxon>Kitasatosporales</taxon>
        <taxon>Streptomycetaceae</taxon>
        <taxon>Streptomyces</taxon>
    </lineage>
</organism>
<name>A0A345XTE8_9ACTN</name>
<dbReference type="Proteomes" id="UP000254425">
    <property type="component" value="Chromosome"/>
</dbReference>
<accession>A0A345XTE8</accession>
<dbReference type="EMBL" id="CP031320">
    <property type="protein sequence ID" value="AXK34914.1"/>
    <property type="molecule type" value="Genomic_DNA"/>
</dbReference>
<feature type="transmembrane region" description="Helical" evidence="1">
    <location>
        <begin position="20"/>
        <end position="39"/>
    </location>
</feature>
<evidence type="ECO:0000256" key="1">
    <source>
        <dbReference type="SAM" id="Phobius"/>
    </source>
</evidence>
<evidence type="ECO:0000313" key="2">
    <source>
        <dbReference type="EMBL" id="AXK34914.1"/>
    </source>
</evidence>
<dbReference type="AlphaFoldDB" id="A0A345XTE8"/>
<reference evidence="2 3" key="1">
    <citation type="submission" date="2018-07" db="EMBL/GenBank/DDBJ databases">
        <title>Draft genome of the type strain Streptomyces armeniacus ATCC 15676.</title>
        <authorList>
            <person name="Labana P."/>
            <person name="Gosse J.T."/>
            <person name="Boddy C.N."/>
        </authorList>
    </citation>
    <scope>NUCLEOTIDE SEQUENCE [LARGE SCALE GENOMIC DNA]</scope>
    <source>
        <strain evidence="2 3">ATCC 15676</strain>
    </source>
</reference>
<dbReference type="KEGG" id="sarm:DVA86_21980"/>
<protein>
    <submittedName>
        <fullName evidence="2">Uncharacterized protein</fullName>
    </submittedName>
</protein>
<keyword evidence="3" id="KW-1185">Reference proteome</keyword>
<proteinExistence type="predicted"/>
<keyword evidence="1" id="KW-0812">Transmembrane</keyword>
<keyword evidence="1" id="KW-1133">Transmembrane helix</keyword>
<gene>
    <name evidence="2" type="ORF">DVA86_21980</name>
</gene>